<gene>
    <name evidence="1" type="ORF">FA95DRAFT_1604359</name>
</gene>
<name>A0ACB8RZW0_9AGAM</name>
<protein>
    <submittedName>
        <fullName evidence="1">Uncharacterized protein</fullName>
    </submittedName>
</protein>
<organism evidence="1 2">
    <name type="scientific">Auriscalpium vulgare</name>
    <dbReference type="NCBI Taxonomy" id="40419"/>
    <lineage>
        <taxon>Eukaryota</taxon>
        <taxon>Fungi</taxon>
        <taxon>Dikarya</taxon>
        <taxon>Basidiomycota</taxon>
        <taxon>Agaricomycotina</taxon>
        <taxon>Agaricomycetes</taxon>
        <taxon>Russulales</taxon>
        <taxon>Auriscalpiaceae</taxon>
        <taxon>Auriscalpium</taxon>
    </lineage>
</organism>
<reference evidence="1" key="1">
    <citation type="submission" date="2021-02" db="EMBL/GenBank/DDBJ databases">
        <authorList>
            <consortium name="DOE Joint Genome Institute"/>
            <person name="Ahrendt S."/>
            <person name="Looney B.P."/>
            <person name="Miyauchi S."/>
            <person name="Morin E."/>
            <person name="Drula E."/>
            <person name="Courty P.E."/>
            <person name="Chicoki N."/>
            <person name="Fauchery L."/>
            <person name="Kohler A."/>
            <person name="Kuo A."/>
            <person name="Labutti K."/>
            <person name="Pangilinan J."/>
            <person name="Lipzen A."/>
            <person name="Riley R."/>
            <person name="Andreopoulos W."/>
            <person name="He G."/>
            <person name="Johnson J."/>
            <person name="Barry K.W."/>
            <person name="Grigoriev I.V."/>
            <person name="Nagy L."/>
            <person name="Hibbett D."/>
            <person name="Henrissat B."/>
            <person name="Matheny P.B."/>
            <person name="Labbe J."/>
            <person name="Martin F."/>
        </authorList>
    </citation>
    <scope>NUCLEOTIDE SEQUENCE</scope>
    <source>
        <strain evidence="1">FP105234-sp</strain>
    </source>
</reference>
<proteinExistence type="predicted"/>
<dbReference type="EMBL" id="MU275873">
    <property type="protein sequence ID" value="KAI0049386.1"/>
    <property type="molecule type" value="Genomic_DNA"/>
</dbReference>
<accession>A0ACB8RZW0</accession>
<reference evidence="1" key="2">
    <citation type="journal article" date="2022" name="New Phytol.">
        <title>Evolutionary transition to the ectomycorrhizal habit in the genomes of a hyperdiverse lineage of mushroom-forming fungi.</title>
        <authorList>
            <person name="Looney B."/>
            <person name="Miyauchi S."/>
            <person name="Morin E."/>
            <person name="Drula E."/>
            <person name="Courty P.E."/>
            <person name="Kohler A."/>
            <person name="Kuo A."/>
            <person name="LaButti K."/>
            <person name="Pangilinan J."/>
            <person name="Lipzen A."/>
            <person name="Riley R."/>
            <person name="Andreopoulos W."/>
            <person name="He G."/>
            <person name="Johnson J."/>
            <person name="Nolan M."/>
            <person name="Tritt A."/>
            <person name="Barry K.W."/>
            <person name="Grigoriev I.V."/>
            <person name="Nagy L.G."/>
            <person name="Hibbett D."/>
            <person name="Henrissat B."/>
            <person name="Matheny P.B."/>
            <person name="Labbe J."/>
            <person name="Martin F.M."/>
        </authorList>
    </citation>
    <scope>NUCLEOTIDE SEQUENCE</scope>
    <source>
        <strain evidence="1">FP105234-sp</strain>
    </source>
</reference>
<evidence type="ECO:0000313" key="1">
    <source>
        <dbReference type="EMBL" id="KAI0049386.1"/>
    </source>
</evidence>
<sequence>MSTTLVSVKPARFPPPLCPSFFPAHSIRTRSPPPSIGSLLGFATNFHQERLYHADDADREDSRQRGDTRDADDANEEDGRTKTRLSLTPSTKRTGA</sequence>
<dbReference type="Proteomes" id="UP000814033">
    <property type="component" value="Unassembled WGS sequence"/>
</dbReference>
<keyword evidence="2" id="KW-1185">Reference proteome</keyword>
<evidence type="ECO:0000313" key="2">
    <source>
        <dbReference type="Proteomes" id="UP000814033"/>
    </source>
</evidence>
<comment type="caution">
    <text evidence="1">The sequence shown here is derived from an EMBL/GenBank/DDBJ whole genome shotgun (WGS) entry which is preliminary data.</text>
</comment>